<dbReference type="InterPro" id="IPR006143">
    <property type="entry name" value="RND_pump_MFP"/>
</dbReference>
<evidence type="ECO:0000256" key="2">
    <source>
        <dbReference type="ARBA" id="ARBA00022448"/>
    </source>
</evidence>
<keyword evidence="2" id="KW-0813">Transport</keyword>
<dbReference type="InterPro" id="IPR051909">
    <property type="entry name" value="MFP_Cation_Efflux"/>
</dbReference>
<evidence type="ECO:0000256" key="1">
    <source>
        <dbReference type="ARBA" id="ARBA00009477"/>
    </source>
</evidence>
<gene>
    <name evidence="5" type="ORF">GCM10011349_45250</name>
</gene>
<comment type="similarity">
    <text evidence="1">Belongs to the membrane fusion protein (MFP) (TC 8.A.1) family.</text>
</comment>
<feature type="domain" description="CzcB-like C-terminal circularly permuted SH3-like" evidence="4">
    <location>
        <begin position="306"/>
        <end position="361"/>
    </location>
</feature>
<dbReference type="InterPro" id="IPR058649">
    <property type="entry name" value="CzcB_C"/>
</dbReference>
<evidence type="ECO:0000259" key="3">
    <source>
        <dbReference type="Pfam" id="PF25954"/>
    </source>
</evidence>
<dbReference type="SUPFAM" id="SSF111369">
    <property type="entry name" value="HlyD-like secretion proteins"/>
    <property type="match status" value="1"/>
</dbReference>
<feature type="domain" description="CusB-like beta-barrel" evidence="3">
    <location>
        <begin position="226"/>
        <end position="296"/>
    </location>
</feature>
<dbReference type="PANTHER" id="PTHR30097">
    <property type="entry name" value="CATION EFFLUX SYSTEM PROTEIN CUSB"/>
    <property type="match status" value="1"/>
</dbReference>
<sequence>MDRKLLAGGAAAVLVLGVVGYYAFAPSTPQEEAAEAPDGADGKLSAEQIKKLGIRTQAAAASDVVPVGTVPGQVSLPPDAKVAVTTPFDGTATRVFVLQGEQVGRGQPLAVVKSAAPVQFSADLARAQADLAVDRARARRLETLARDGIVAGARADEARAALQRSEATVAENRRLLSLAGAGKDGTVTLRAPISGRVSKVSIETGGHVGGDMAPFVIENTAALTLDLQLPERLAGQVRPGMAVSVPLPGNGDTVATGRIVSVGASLDPMTRSAAAKARLDNAAGLMPGQSVSVVISGVAGSKRPGISIPSQAVTRIGGQDVVFVREGDRFVRREVTVATDAGGQAILSAGVKAGEPVAISGIAELKSLVAE</sequence>
<accession>A0ABQ2K1L2</accession>
<dbReference type="Pfam" id="PF25954">
    <property type="entry name" value="Beta-barrel_RND_2"/>
    <property type="match status" value="1"/>
</dbReference>
<dbReference type="Gene3D" id="2.40.420.20">
    <property type="match status" value="1"/>
</dbReference>
<dbReference type="InterPro" id="IPR058792">
    <property type="entry name" value="Beta-barrel_RND_2"/>
</dbReference>
<protein>
    <submittedName>
        <fullName evidence="5">Cation efflux system protein CzcB</fullName>
    </submittedName>
</protein>
<dbReference type="RefSeq" id="WP_188823599.1">
    <property type="nucleotide sequence ID" value="NZ_BMLK01000042.1"/>
</dbReference>
<evidence type="ECO:0000259" key="4">
    <source>
        <dbReference type="Pfam" id="PF25975"/>
    </source>
</evidence>
<proteinExistence type="inferred from homology"/>
<evidence type="ECO:0000313" key="5">
    <source>
        <dbReference type="EMBL" id="GGN62031.1"/>
    </source>
</evidence>
<evidence type="ECO:0000313" key="6">
    <source>
        <dbReference type="Proteomes" id="UP000605099"/>
    </source>
</evidence>
<name>A0ABQ2K1L2_9SPHN</name>
<dbReference type="EMBL" id="BMLK01000042">
    <property type="protein sequence ID" value="GGN62031.1"/>
    <property type="molecule type" value="Genomic_DNA"/>
</dbReference>
<dbReference type="NCBIfam" id="TIGR01730">
    <property type="entry name" value="RND_mfp"/>
    <property type="match status" value="1"/>
</dbReference>
<dbReference type="PANTHER" id="PTHR30097:SF4">
    <property type="entry name" value="SLR6042 PROTEIN"/>
    <property type="match status" value="1"/>
</dbReference>
<dbReference type="Gene3D" id="2.40.30.170">
    <property type="match status" value="1"/>
</dbReference>
<dbReference type="Gene3D" id="1.10.287.470">
    <property type="entry name" value="Helix hairpin bin"/>
    <property type="match status" value="1"/>
</dbReference>
<dbReference type="Proteomes" id="UP000605099">
    <property type="component" value="Unassembled WGS sequence"/>
</dbReference>
<organism evidence="5 6">
    <name type="scientific">Novosphingobium indicum</name>
    <dbReference type="NCBI Taxonomy" id="462949"/>
    <lineage>
        <taxon>Bacteria</taxon>
        <taxon>Pseudomonadati</taxon>
        <taxon>Pseudomonadota</taxon>
        <taxon>Alphaproteobacteria</taxon>
        <taxon>Sphingomonadales</taxon>
        <taxon>Sphingomonadaceae</taxon>
        <taxon>Novosphingobium</taxon>
    </lineage>
</organism>
<reference evidence="6" key="1">
    <citation type="journal article" date="2019" name="Int. J. Syst. Evol. Microbiol.">
        <title>The Global Catalogue of Microorganisms (GCM) 10K type strain sequencing project: providing services to taxonomists for standard genome sequencing and annotation.</title>
        <authorList>
            <consortium name="The Broad Institute Genomics Platform"/>
            <consortium name="The Broad Institute Genome Sequencing Center for Infectious Disease"/>
            <person name="Wu L."/>
            <person name="Ma J."/>
        </authorList>
    </citation>
    <scope>NUCLEOTIDE SEQUENCE [LARGE SCALE GENOMIC DNA]</scope>
    <source>
        <strain evidence="6">CGMCC 1.6784</strain>
    </source>
</reference>
<dbReference type="Pfam" id="PF25975">
    <property type="entry name" value="CzcB_C"/>
    <property type="match status" value="1"/>
</dbReference>
<dbReference type="Gene3D" id="2.40.50.100">
    <property type="match status" value="1"/>
</dbReference>
<comment type="caution">
    <text evidence="5">The sequence shown here is derived from an EMBL/GenBank/DDBJ whole genome shotgun (WGS) entry which is preliminary data.</text>
</comment>
<keyword evidence="6" id="KW-1185">Reference proteome</keyword>